<keyword evidence="1" id="KW-0812">Transmembrane</keyword>
<organism evidence="2 3">
    <name type="scientific">Ananas comosus</name>
    <name type="common">Pineapple</name>
    <name type="synonym">Ananas ananas</name>
    <dbReference type="NCBI Taxonomy" id="4615"/>
    <lineage>
        <taxon>Eukaryota</taxon>
        <taxon>Viridiplantae</taxon>
        <taxon>Streptophyta</taxon>
        <taxon>Embryophyta</taxon>
        <taxon>Tracheophyta</taxon>
        <taxon>Spermatophyta</taxon>
        <taxon>Magnoliopsida</taxon>
        <taxon>Liliopsida</taxon>
        <taxon>Poales</taxon>
        <taxon>Bromeliaceae</taxon>
        <taxon>Bromelioideae</taxon>
        <taxon>Ananas</taxon>
    </lineage>
</organism>
<comment type="caution">
    <text evidence="2">The sequence shown here is derived from an EMBL/GenBank/DDBJ whole genome shotgun (WGS) entry which is preliminary data.</text>
</comment>
<name>A0A199UKW5_ANACO</name>
<keyword evidence="1" id="KW-1133">Transmembrane helix</keyword>
<proteinExistence type="predicted"/>
<feature type="transmembrane region" description="Helical" evidence="1">
    <location>
        <begin position="213"/>
        <end position="237"/>
    </location>
</feature>
<reference evidence="2 3" key="1">
    <citation type="journal article" date="2016" name="DNA Res.">
        <title>The draft genome of MD-2 pineapple using hybrid error correction of long reads.</title>
        <authorList>
            <person name="Redwan R.M."/>
            <person name="Saidin A."/>
            <person name="Kumar S.V."/>
        </authorList>
    </citation>
    <scope>NUCLEOTIDE SEQUENCE [LARGE SCALE GENOMIC DNA]</scope>
    <source>
        <strain evidence="3">cv. MD2</strain>
        <tissue evidence="2">Leaf</tissue>
    </source>
</reference>
<evidence type="ECO:0000313" key="3">
    <source>
        <dbReference type="Proteomes" id="UP000092600"/>
    </source>
</evidence>
<sequence length="241" mass="26480">MGIVPIGQSAYKAMSIRCFGCFHYLYLRSTSFPNLTMSDIIELFPDPLLPTKARLLPASTCKLKFRNTVTQGLVGYLKLTSLNSICPRIFSGSIDSSGFISIFLSSREKTVVSACDPFTMSGVRARVSAMLSAVITNTMKDLMILPKSDSRCLRSCEEYQRPTIAAPMSRGNVAMTTAAKRQLRRNDMTNAVAVNINSECVPLSMTFPFFRTIMLSAFLIVDSLCATTTVVLSNIIFSKAC</sequence>
<evidence type="ECO:0000313" key="2">
    <source>
        <dbReference type="EMBL" id="OAY65215.1"/>
    </source>
</evidence>
<dbReference type="AlphaFoldDB" id="A0A199UKW5"/>
<gene>
    <name evidence="2" type="ORF">ACMD2_15286</name>
</gene>
<protein>
    <submittedName>
        <fullName evidence="2">Uncharacterized protein</fullName>
    </submittedName>
</protein>
<dbReference type="EMBL" id="LSRQ01007154">
    <property type="protein sequence ID" value="OAY65215.1"/>
    <property type="molecule type" value="Genomic_DNA"/>
</dbReference>
<dbReference type="Proteomes" id="UP000092600">
    <property type="component" value="Unassembled WGS sequence"/>
</dbReference>
<keyword evidence="1" id="KW-0472">Membrane</keyword>
<accession>A0A199UKW5</accession>
<evidence type="ECO:0000256" key="1">
    <source>
        <dbReference type="SAM" id="Phobius"/>
    </source>
</evidence>